<reference evidence="12" key="1">
    <citation type="submission" date="2007-07" db="EMBL/GenBank/DDBJ databases">
        <title>PCAP assembly of the Caenorhabditis remanei genome.</title>
        <authorList>
            <consortium name="The Caenorhabditis remanei Sequencing Consortium"/>
            <person name="Wilson R.K."/>
        </authorList>
    </citation>
    <scope>NUCLEOTIDE SEQUENCE [LARGE SCALE GENOMIC DNA]</scope>
    <source>
        <strain evidence="12">PB4641</strain>
    </source>
</reference>
<dbReference type="InterPro" id="IPR011989">
    <property type="entry name" value="ARM-like"/>
</dbReference>
<keyword evidence="5" id="KW-0539">Nucleus</keyword>
<name>E3LXE8_CAERE</name>
<dbReference type="InterPro" id="IPR039678">
    <property type="entry name" value="CTNNBL1"/>
</dbReference>
<keyword evidence="4" id="KW-0175">Coiled coil</keyword>
<evidence type="ECO:0000313" key="13">
    <source>
        <dbReference type="Proteomes" id="UP000008281"/>
    </source>
</evidence>
<dbReference type="InterPro" id="IPR016024">
    <property type="entry name" value="ARM-type_fold"/>
</dbReference>
<protein>
    <recommendedName>
        <fullName evidence="8">Beta-catenin-like protein 1</fullName>
    </recommendedName>
    <alternativeName>
        <fullName evidence="9">Nuclear-associated protein</fullName>
    </alternativeName>
</protein>
<keyword evidence="3" id="KW-0677">Repeat</keyword>
<dbReference type="HOGENOM" id="CLU_017098_1_0_1"/>
<gene>
    <name evidence="12" type="ORF">CRE_03841</name>
</gene>
<evidence type="ECO:0000256" key="6">
    <source>
        <dbReference type="ARBA" id="ARBA00058456"/>
    </source>
</evidence>
<feature type="region of interest" description="Disordered" evidence="10">
    <location>
        <begin position="1"/>
        <end position="46"/>
    </location>
</feature>
<dbReference type="Pfam" id="PF08216">
    <property type="entry name" value="CTNNBL"/>
    <property type="match status" value="1"/>
</dbReference>
<dbReference type="SMART" id="SM01156">
    <property type="entry name" value="DUF1716"/>
    <property type="match status" value="1"/>
</dbReference>
<evidence type="ECO:0000256" key="8">
    <source>
        <dbReference type="ARBA" id="ARBA00070106"/>
    </source>
</evidence>
<dbReference type="AlphaFoldDB" id="E3LXE8"/>
<sequence length="563" mass="63895">MTSIDVTEIIKSSSSSLNQPLRKKPRFDEGATSSSGASSSGQPRPEDILAALEAEQSTFVALDDVQVKKLVTQLEKKMRINREQRVKNPDDPQKFMESEIELDKAIQEMHSLASQPDLYVSFVEINGVEILLQLLGHENTDIVCATLSLLRELTDDDVMDEGEEGAAELIESLVSGSIVTTLLACVERLDETIKDEADGVHNALSVIDNVIIFIKFLKELFYLQMIGFRVEITEECVKHGFTVWLLKRCFQKGAFDANKMFASELLSVILQTSDNAKAKLTDKIDGIDILLRAIAVFKKNDPASVDEREYMENLFNSLCAALMFPANRKKFLDGEGLQLMNLMLREKKQARQSALKVLNHATSGEEGIENCNKLVEMLGLRTIFPLFMRTPSKTKRKDTTPDEHEEHVCTILSSLLAACSETHRDRIVQKFVEHEHEKVDRAVELFLKYKEKVQRFELKKKRLSQEAGTSSEDDDPDRDYLDKLDNGLYTLQRLTLILGDVAVCVESARLREEKLFQMKMSNNRLDLMLVPIIQEYSDNLGDDATLEQERVLVMISRIENFYK</sequence>
<dbReference type="PANTHER" id="PTHR14978:SF0">
    <property type="entry name" value="BETA-CATENIN-LIKE PROTEIN 1"/>
    <property type="match status" value="1"/>
</dbReference>
<evidence type="ECO:0000256" key="1">
    <source>
        <dbReference type="ARBA" id="ARBA00004123"/>
    </source>
</evidence>
<feature type="compositionally biased region" description="Polar residues" evidence="10">
    <location>
        <begin position="1"/>
        <end position="19"/>
    </location>
</feature>
<feature type="compositionally biased region" description="Low complexity" evidence="10">
    <location>
        <begin position="30"/>
        <end position="41"/>
    </location>
</feature>
<dbReference type="GO" id="GO:0010467">
    <property type="term" value="P:gene expression"/>
    <property type="evidence" value="ECO:0007669"/>
    <property type="project" value="UniProtKB-ARBA"/>
</dbReference>
<dbReference type="FunFam" id="1.25.10.10:FF:001136">
    <property type="entry name" value="Beta-catenin-like protein 1"/>
    <property type="match status" value="1"/>
</dbReference>
<evidence type="ECO:0000313" key="12">
    <source>
        <dbReference type="EMBL" id="EFO84917.1"/>
    </source>
</evidence>
<dbReference type="InParanoid" id="E3LXE8"/>
<accession>E3LXE8</accession>
<dbReference type="OrthoDB" id="1898821at2759"/>
<evidence type="ECO:0000256" key="3">
    <source>
        <dbReference type="ARBA" id="ARBA00022737"/>
    </source>
</evidence>
<dbReference type="EMBL" id="DS268418">
    <property type="protein sequence ID" value="EFO84917.1"/>
    <property type="molecule type" value="Genomic_DNA"/>
</dbReference>
<comment type="subunit">
    <text evidence="7">Component of the PRP19-CDC5L splicing complex composed of a core complex comprising a homotetramer of PRPF19, CDC5L, PLRG1 and BCAS2, and at least three less stably associated proteins CTNNBL1, CWC15 and HSPA8. Interacts directly with CWC15 and CDC5L in the complex. Interacts with AICDA; the interaction is important for the antibody diversification activity of AICDA. Interacts with PRPF31 (via its NLS). Interacts (via its N-terminal NLS) with KPNA1 and KPNA2.</text>
</comment>
<dbReference type="Proteomes" id="UP000008281">
    <property type="component" value="Unassembled WGS sequence"/>
</dbReference>
<dbReference type="FunCoup" id="E3LXE8">
    <property type="interactions" value="3276"/>
</dbReference>
<proteinExistence type="predicted"/>
<keyword evidence="13" id="KW-1185">Reference proteome</keyword>
<dbReference type="SUPFAM" id="SSF48371">
    <property type="entry name" value="ARM repeat"/>
    <property type="match status" value="1"/>
</dbReference>
<dbReference type="GO" id="GO:0005681">
    <property type="term" value="C:spliceosomal complex"/>
    <property type="evidence" value="ECO:0007669"/>
    <property type="project" value="TreeGrafter"/>
</dbReference>
<dbReference type="STRING" id="31234.E3LXE8"/>
<feature type="domain" description="Beta-catenin-like protein 1 N-terminal" evidence="11">
    <location>
        <begin position="41"/>
        <end position="147"/>
    </location>
</feature>
<evidence type="ECO:0000256" key="4">
    <source>
        <dbReference type="ARBA" id="ARBA00023054"/>
    </source>
</evidence>
<comment type="function">
    <text evidence="6">Component of the PRP19-CDC5L complex that forms an integral part of the spliceosome and is required for activating pre-mRNA splicing. Participates in AID/AICDA-mediated somatic hypermutation (SHM) and class-switch recombination (CSR), 2 processes resulting in the production of high-affinity, mutated isotype-switched antibodies.</text>
</comment>
<dbReference type="InterPro" id="IPR013180">
    <property type="entry name" value="CTNNBL1_N"/>
</dbReference>
<dbReference type="eggNOG" id="KOG2734">
    <property type="taxonomic scope" value="Eukaryota"/>
</dbReference>
<evidence type="ECO:0000256" key="2">
    <source>
        <dbReference type="ARBA" id="ARBA00022553"/>
    </source>
</evidence>
<evidence type="ECO:0000259" key="11">
    <source>
        <dbReference type="SMART" id="SM01156"/>
    </source>
</evidence>
<dbReference type="PANTHER" id="PTHR14978">
    <property type="entry name" value="BETA-CATENIN-LIKE PROTEIN 1 NUCLEAR ASSOCIATED PROTEIN"/>
    <property type="match status" value="1"/>
</dbReference>
<evidence type="ECO:0000256" key="7">
    <source>
        <dbReference type="ARBA" id="ARBA00061776"/>
    </source>
</evidence>
<dbReference type="OMA" id="TDWREQE"/>
<evidence type="ECO:0000256" key="9">
    <source>
        <dbReference type="ARBA" id="ARBA00083862"/>
    </source>
</evidence>
<organism evidence="13">
    <name type="scientific">Caenorhabditis remanei</name>
    <name type="common">Caenorhabditis vulgaris</name>
    <dbReference type="NCBI Taxonomy" id="31234"/>
    <lineage>
        <taxon>Eukaryota</taxon>
        <taxon>Metazoa</taxon>
        <taxon>Ecdysozoa</taxon>
        <taxon>Nematoda</taxon>
        <taxon>Chromadorea</taxon>
        <taxon>Rhabditida</taxon>
        <taxon>Rhabditina</taxon>
        <taxon>Rhabditomorpha</taxon>
        <taxon>Rhabditoidea</taxon>
        <taxon>Rhabditidae</taxon>
        <taxon>Peloderinae</taxon>
        <taxon>Caenorhabditis</taxon>
    </lineage>
</organism>
<keyword evidence="2" id="KW-0597">Phosphoprotein</keyword>
<evidence type="ECO:0000256" key="10">
    <source>
        <dbReference type="SAM" id="MobiDB-lite"/>
    </source>
</evidence>
<dbReference type="Gene3D" id="1.25.10.10">
    <property type="entry name" value="Leucine-rich Repeat Variant"/>
    <property type="match status" value="1"/>
</dbReference>
<evidence type="ECO:0000256" key="5">
    <source>
        <dbReference type="ARBA" id="ARBA00023242"/>
    </source>
</evidence>
<comment type="subcellular location">
    <subcellularLocation>
        <location evidence="1">Nucleus</location>
    </subcellularLocation>
</comment>